<proteinExistence type="inferred from homology"/>
<reference evidence="12" key="1">
    <citation type="journal article" date="2021" name="Proc. Natl. Acad. Sci. U.S.A.">
        <title>A Catalog of Tens of Thousands of Viruses from Human Metagenomes Reveals Hidden Associations with Chronic Diseases.</title>
        <authorList>
            <person name="Tisza M.J."/>
            <person name="Buck C.B."/>
        </authorList>
    </citation>
    <scope>NUCLEOTIDE SEQUENCE</scope>
    <source>
        <strain evidence="12">CtevH2</strain>
    </source>
</reference>
<evidence type="ECO:0000313" key="12">
    <source>
        <dbReference type="EMBL" id="DAF91531.1"/>
    </source>
</evidence>
<dbReference type="GO" id="GO:0044826">
    <property type="term" value="P:viral genome integration into host DNA"/>
    <property type="evidence" value="ECO:0007669"/>
    <property type="project" value="UniProtKB-KW"/>
</dbReference>
<dbReference type="Pfam" id="PF00589">
    <property type="entry name" value="Phage_integrase"/>
    <property type="match status" value="1"/>
</dbReference>
<sequence>MASIRRRELPDGQVRWDVRYRLSGEHQEHSRSFVKEREAKAYRSKLETDIRKGIVVDPRRQDVTVADWCDEWLAGKVNLSPKTRDRYEGVLRAHVRPRWGRVKLSQLRHADVQKWLSGLGLSAASVRKIHGVLSQALDYAVKDGRLGVNPASGVSLPRMRQSEKVFLNHEQVRALAEACGPEYELVVLFLAYTGLRWGEMAALRVKNLDFTRQRVIVAESVTPVGGRLVFGPPKGHARREVPIPRFLTAPLMNRTTGKGPGEFVFLGLRGGVMRTRTFQRVALAKAVAALGLGYFTPHMLRHTAASLAIASGADVKVVQTMLGHKSATMTLDLYGHLFGDRLDVVAESMEAARVAALGGA</sequence>
<evidence type="ECO:0000259" key="11">
    <source>
        <dbReference type="PROSITE" id="PS51900"/>
    </source>
</evidence>
<dbReference type="PANTHER" id="PTHR30349:SF64">
    <property type="entry name" value="PROPHAGE INTEGRASE INTD-RELATED"/>
    <property type="match status" value="1"/>
</dbReference>
<dbReference type="InterPro" id="IPR004107">
    <property type="entry name" value="Integrase_SAM-like_N"/>
</dbReference>
<protein>
    <recommendedName>
        <fullName evidence="2">Integrase</fullName>
    </recommendedName>
</protein>
<dbReference type="InterPro" id="IPR013762">
    <property type="entry name" value="Integrase-like_cat_sf"/>
</dbReference>
<dbReference type="GO" id="GO:0016787">
    <property type="term" value="F:hydrolase activity"/>
    <property type="evidence" value="ECO:0007669"/>
    <property type="project" value="UniProtKB-KW"/>
</dbReference>
<dbReference type="Pfam" id="PF14659">
    <property type="entry name" value="Phage_int_SAM_3"/>
    <property type="match status" value="1"/>
</dbReference>
<dbReference type="Gene3D" id="1.10.150.130">
    <property type="match status" value="1"/>
</dbReference>
<keyword evidence="8" id="KW-1179">Viral genome integration</keyword>
<dbReference type="EMBL" id="BK016056">
    <property type="protein sequence ID" value="DAF91531.1"/>
    <property type="molecule type" value="Genomic_DNA"/>
</dbReference>
<evidence type="ECO:0000256" key="2">
    <source>
        <dbReference type="ARBA" id="ARBA00016082"/>
    </source>
</evidence>
<dbReference type="SUPFAM" id="SSF56349">
    <property type="entry name" value="DNA breaking-rejoining enzymes"/>
    <property type="match status" value="1"/>
</dbReference>
<evidence type="ECO:0000256" key="4">
    <source>
        <dbReference type="ARBA" id="ARBA00022801"/>
    </source>
</evidence>
<keyword evidence="5" id="KW-0229">DNA integration</keyword>
<dbReference type="InterPro" id="IPR044068">
    <property type="entry name" value="CB"/>
</dbReference>
<feature type="domain" description="Tyr recombinase" evidence="10">
    <location>
        <begin position="162"/>
        <end position="347"/>
    </location>
</feature>
<keyword evidence="7" id="KW-0233">DNA recombination</keyword>
<comment type="similarity">
    <text evidence="1">Belongs to the 'phage' integrase family.</text>
</comment>
<dbReference type="GO" id="GO:0003677">
    <property type="term" value="F:DNA binding"/>
    <property type="evidence" value="ECO:0007669"/>
    <property type="project" value="UniProtKB-UniRule"/>
</dbReference>
<keyword evidence="8" id="KW-1160">Virus entry into host cell</keyword>
<dbReference type="Gene3D" id="1.10.443.10">
    <property type="entry name" value="Intergrase catalytic core"/>
    <property type="match status" value="1"/>
</dbReference>
<name>A0A8S5UAS5_9CAUD</name>
<dbReference type="PROSITE" id="PS51900">
    <property type="entry name" value="CB"/>
    <property type="match status" value="1"/>
</dbReference>
<dbReference type="InterPro" id="IPR002104">
    <property type="entry name" value="Integrase_catalytic"/>
</dbReference>
<dbReference type="InterPro" id="IPR011010">
    <property type="entry name" value="DNA_brk_join_enz"/>
</dbReference>
<dbReference type="GO" id="GO:0015074">
    <property type="term" value="P:DNA integration"/>
    <property type="evidence" value="ECO:0007669"/>
    <property type="project" value="UniProtKB-KW"/>
</dbReference>
<keyword evidence="3" id="KW-0808">Transferase</keyword>
<dbReference type="InterPro" id="IPR050090">
    <property type="entry name" value="Tyrosine_recombinase_XerCD"/>
</dbReference>
<organism evidence="12">
    <name type="scientific">Siphoviridae sp. ctevH2</name>
    <dbReference type="NCBI Taxonomy" id="2825593"/>
    <lineage>
        <taxon>Viruses</taxon>
        <taxon>Duplodnaviria</taxon>
        <taxon>Heunggongvirae</taxon>
        <taxon>Uroviricota</taxon>
        <taxon>Caudoviricetes</taxon>
    </lineage>
</organism>
<dbReference type="CDD" id="cd01189">
    <property type="entry name" value="INT_ICEBs1_C_like"/>
    <property type="match status" value="1"/>
</dbReference>
<keyword evidence="4" id="KW-0378">Hydrolase</keyword>
<evidence type="ECO:0000256" key="1">
    <source>
        <dbReference type="ARBA" id="ARBA00008857"/>
    </source>
</evidence>
<dbReference type="GO" id="GO:0016740">
    <property type="term" value="F:transferase activity"/>
    <property type="evidence" value="ECO:0007669"/>
    <property type="project" value="UniProtKB-KW"/>
</dbReference>
<dbReference type="GO" id="GO:0006310">
    <property type="term" value="P:DNA recombination"/>
    <property type="evidence" value="ECO:0007669"/>
    <property type="project" value="UniProtKB-KW"/>
</dbReference>
<accession>A0A8S5UAS5</accession>
<dbReference type="PROSITE" id="PS51898">
    <property type="entry name" value="TYR_RECOMBINASE"/>
    <property type="match status" value="1"/>
</dbReference>
<dbReference type="InterPro" id="IPR010998">
    <property type="entry name" value="Integrase_recombinase_N"/>
</dbReference>
<feature type="domain" description="Core-binding (CB)" evidence="11">
    <location>
        <begin position="63"/>
        <end position="141"/>
    </location>
</feature>
<evidence type="ECO:0000256" key="9">
    <source>
        <dbReference type="PROSITE-ProRule" id="PRU01248"/>
    </source>
</evidence>
<evidence type="ECO:0000256" key="5">
    <source>
        <dbReference type="ARBA" id="ARBA00022908"/>
    </source>
</evidence>
<evidence type="ECO:0000256" key="8">
    <source>
        <dbReference type="ARBA" id="ARBA00023195"/>
    </source>
</evidence>
<evidence type="ECO:0000259" key="10">
    <source>
        <dbReference type="PROSITE" id="PS51898"/>
    </source>
</evidence>
<evidence type="ECO:0000256" key="6">
    <source>
        <dbReference type="ARBA" id="ARBA00023125"/>
    </source>
</evidence>
<evidence type="ECO:0000256" key="7">
    <source>
        <dbReference type="ARBA" id="ARBA00023172"/>
    </source>
</evidence>
<keyword evidence="6 9" id="KW-0238">DNA-binding</keyword>
<dbReference type="GO" id="GO:0075713">
    <property type="term" value="P:establishment of integrated proviral latency"/>
    <property type="evidence" value="ECO:0007669"/>
    <property type="project" value="UniProtKB-KW"/>
</dbReference>
<dbReference type="PANTHER" id="PTHR30349">
    <property type="entry name" value="PHAGE INTEGRASE-RELATED"/>
    <property type="match status" value="1"/>
</dbReference>
<evidence type="ECO:0000256" key="3">
    <source>
        <dbReference type="ARBA" id="ARBA00022679"/>
    </source>
</evidence>